<gene>
    <name evidence="2" type="ORF">CUN49_04610</name>
</gene>
<evidence type="ECO:0000256" key="1">
    <source>
        <dbReference type="SAM" id="Phobius"/>
    </source>
</evidence>
<organism evidence="2 3">
    <name type="scientific">Candidatus Thermofonsia Clade 1 bacterium</name>
    <dbReference type="NCBI Taxonomy" id="2364210"/>
    <lineage>
        <taxon>Bacteria</taxon>
        <taxon>Bacillati</taxon>
        <taxon>Chloroflexota</taxon>
        <taxon>Candidatus Thermofontia</taxon>
        <taxon>Candidatus Thermofonsia Clade 1</taxon>
    </lineage>
</organism>
<keyword evidence="1" id="KW-0812">Transmembrane</keyword>
<evidence type="ECO:0000313" key="3">
    <source>
        <dbReference type="Proteomes" id="UP000229681"/>
    </source>
</evidence>
<feature type="transmembrane region" description="Helical" evidence="1">
    <location>
        <begin position="62"/>
        <end position="90"/>
    </location>
</feature>
<protein>
    <submittedName>
        <fullName evidence="2">Uncharacterized protein</fullName>
    </submittedName>
</protein>
<dbReference type="EMBL" id="PGTM01000043">
    <property type="protein sequence ID" value="PJF36579.1"/>
    <property type="molecule type" value="Genomic_DNA"/>
</dbReference>
<feature type="transmembrane region" description="Helical" evidence="1">
    <location>
        <begin position="32"/>
        <end position="56"/>
    </location>
</feature>
<keyword evidence="1" id="KW-0472">Membrane</keyword>
<proteinExistence type="predicted"/>
<sequence>MRRLFRRQLPDPEAVRLARGVRVHQRFVRWQVALPLVLAGALSVCVPGLLVLALSAERFSTIAAFMSLLITAPMAIVCLVPYVLLIVLAYGARRAYKGTRHTLGHVHRAARRLNLAAQKLSERAVKPVIALNVRYTALEHLISAPLRAIRFSESDDEPAEHD</sequence>
<dbReference type="AlphaFoldDB" id="A0A2M8PGA0"/>
<keyword evidence="1" id="KW-1133">Transmembrane helix</keyword>
<evidence type="ECO:0000313" key="2">
    <source>
        <dbReference type="EMBL" id="PJF36579.1"/>
    </source>
</evidence>
<dbReference type="Proteomes" id="UP000229681">
    <property type="component" value="Unassembled WGS sequence"/>
</dbReference>
<accession>A0A2M8PGA0</accession>
<reference evidence="2 3" key="1">
    <citation type="submission" date="2017-11" db="EMBL/GenBank/DDBJ databases">
        <title>Evolution of Phototrophy in the Chloroflexi Phylum Driven by Horizontal Gene Transfer.</title>
        <authorList>
            <person name="Ward L.M."/>
            <person name="Hemp J."/>
            <person name="Shih P.M."/>
            <person name="Mcglynn S.E."/>
            <person name="Fischer W."/>
        </authorList>
    </citation>
    <scope>NUCLEOTIDE SEQUENCE [LARGE SCALE GENOMIC DNA]</scope>
    <source>
        <strain evidence="2">JP3_13</strain>
    </source>
</reference>
<comment type="caution">
    <text evidence="2">The sequence shown here is derived from an EMBL/GenBank/DDBJ whole genome shotgun (WGS) entry which is preliminary data.</text>
</comment>
<name>A0A2M8PGA0_9CHLR</name>